<dbReference type="GO" id="GO:0019867">
    <property type="term" value="C:outer membrane"/>
    <property type="evidence" value="ECO:0007669"/>
    <property type="project" value="InterPro"/>
</dbReference>
<proteinExistence type="predicted"/>
<gene>
    <name evidence="2" type="ORF">ERS008472_02695</name>
</gene>
<dbReference type="EMBL" id="CQAW01000013">
    <property type="protein sequence ID" value="CNH92556.1"/>
    <property type="molecule type" value="Genomic_DNA"/>
</dbReference>
<organism evidence="2 3">
    <name type="scientific">Yersinia thracica</name>
    <dbReference type="NCBI Taxonomy" id="2890319"/>
    <lineage>
        <taxon>Bacteria</taxon>
        <taxon>Pseudomonadati</taxon>
        <taxon>Pseudomonadota</taxon>
        <taxon>Gammaproteobacteria</taxon>
        <taxon>Enterobacterales</taxon>
        <taxon>Yersiniaceae</taxon>
        <taxon>Yersinia</taxon>
    </lineage>
</organism>
<dbReference type="InterPro" id="IPR013351">
    <property type="entry name" value="T3SS_TyeA-rel"/>
</dbReference>
<feature type="domain" description="Hypersensitivity response secretion-like HrpJ" evidence="1">
    <location>
        <begin position="49"/>
        <end position="195"/>
    </location>
</feature>
<name>A0A0T9Q2I9_9GAMM</name>
<dbReference type="Gene3D" id="1.20.1280.80">
    <property type="match status" value="1"/>
</dbReference>
<evidence type="ECO:0000313" key="3">
    <source>
        <dbReference type="Proteomes" id="UP000041882"/>
    </source>
</evidence>
<dbReference type="InterPro" id="IPR010812">
    <property type="entry name" value="HrpJ-like"/>
</dbReference>
<dbReference type="InterPro" id="IPR038347">
    <property type="entry name" value="TyeA_sf"/>
</dbReference>
<dbReference type="AlphaFoldDB" id="A0A0T9Q2I9"/>
<keyword evidence="3" id="KW-1185">Reference proteome</keyword>
<dbReference type="RefSeq" id="WP_050114943.1">
    <property type="nucleotide sequence ID" value="NZ_CQAW01000013.1"/>
</dbReference>
<dbReference type="Proteomes" id="UP000041882">
    <property type="component" value="Unassembled WGS sequence"/>
</dbReference>
<evidence type="ECO:0000259" key="1">
    <source>
        <dbReference type="Pfam" id="PF07201"/>
    </source>
</evidence>
<accession>A0A0T9Q2I9</accession>
<sequence>MINAHNVSETLAVHGSSLHGVEFHGEITPAHSIMALASMELSEVRQTALEETMEEIGLSLGSRLKDQKSVEAEERSQRRQELLVKLISQLSGSADSLLPQNIRLDMDISLLASQLRQGGLSAGQQILLLAAMMAYSKNNPLRRRSLSQLLEPLLEEGGWEIELFGLLELGSQESQGLGAIKQLFAQSIEQNGIEQNELSVAQWFTRVSRWPQRQQRVRVLMRAVAFDLASQPPPQHGERLAATLYQLRRLLMFLGLEDHCNHMGRACGVAGDVILHEVLAVVGQPWLFSRWLQPRIEVITGLDTKTRSRFIRRFHELFNLMPVDCFNDQEQQQQILAALLEI</sequence>
<evidence type="ECO:0000313" key="2">
    <source>
        <dbReference type="EMBL" id="CNH92556.1"/>
    </source>
</evidence>
<dbReference type="Pfam" id="PF07201">
    <property type="entry name" value="HrpJ"/>
    <property type="match status" value="1"/>
</dbReference>
<reference evidence="3" key="1">
    <citation type="submission" date="2015-03" db="EMBL/GenBank/DDBJ databases">
        <authorList>
            <consortium name="Pathogen Informatics"/>
            <person name="Murphy D."/>
        </authorList>
    </citation>
    <scope>NUCLEOTIDE SEQUENCE [LARGE SCALE GENOMIC DNA]</scope>
    <source>
        <strain evidence="3">IP6945</strain>
    </source>
</reference>
<dbReference type="NCBIfam" id="TIGR02511">
    <property type="entry name" value="type_III_tyeA"/>
    <property type="match status" value="1"/>
</dbReference>
<protein>
    <submittedName>
        <fullName evidence="2">Type III secretion system protein SsaL</fullName>
    </submittedName>
</protein>
<dbReference type="SUPFAM" id="SSF140591">
    <property type="entry name" value="Type III secretion system domain"/>
    <property type="match status" value="1"/>
</dbReference>
<dbReference type="GO" id="GO:0046903">
    <property type="term" value="P:secretion"/>
    <property type="evidence" value="ECO:0007669"/>
    <property type="project" value="InterPro"/>
</dbReference>